<accession>A0A0E9QC99</accession>
<evidence type="ECO:0000313" key="1">
    <source>
        <dbReference type="EMBL" id="JAH14404.1"/>
    </source>
</evidence>
<proteinExistence type="predicted"/>
<name>A0A0E9QC99_ANGAN</name>
<protein>
    <submittedName>
        <fullName evidence="1">Uncharacterized protein</fullName>
    </submittedName>
</protein>
<sequence>MIIINNTFILYSAFHELKDALMHDTWVLMAHKSVTEMQV</sequence>
<reference evidence="1" key="1">
    <citation type="submission" date="2014-11" db="EMBL/GenBank/DDBJ databases">
        <authorList>
            <person name="Amaro Gonzalez C."/>
        </authorList>
    </citation>
    <scope>NUCLEOTIDE SEQUENCE</scope>
</reference>
<dbReference type="AlphaFoldDB" id="A0A0E9QC99"/>
<organism evidence="1">
    <name type="scientific">Anguilla anguilla</name>
    <name type="common">European freshwater eel</name>
    <name type="synonym">Muraena anguilla</name>
    <dbReference type="NCBI Taxonomy" id="7936"/>
    <lineage>
        <taxon>Eukaryota</taxon>
        <taxon>Metazoa</taxon>
        <taxon>Chordata</taxon>
        <taxon>Craniata</taxon>
        <taxon>Vertebrata</taxon>
        <taxon>Euteleostomi</taxon>
        <taxon>Actinopterygii</taxon>
        <taxon>Neopterygii</taxon>
        <taxon>Teleostei</taxon>
        <taxon>Anguilliformes</taxon>
        <taxon>Anguillidae</taxon>
        <taxon>Anguilla</taxon>
    </lineage>
</organism>
<reference evidence="1" key="2">
    <citation type="journal article" date="2015" name="Fish Shellfish Immunol.">
        <title>Early steps in the European eel (Anguilla anguilla)-Vibrio vulnificus interaction in the gills: Role of the RtxA13 toxin.</title>
        <authorList>
            <person name="Callol A."/>
            <person name="Pajuelo D."/>
            <person name="Ebbesson L."/>
            <person name="Teles M."/>
            <person name="MacKenzie S."/>
            <person name="Amaro C."/>
        </authorList>
    </citation>
    <scope>NUCLEOTIDE SEQUENCE</scope>
</reference>
<dbReference type="EMBL" id="GBXM01094173">
    <property type="protein sequence ID" value="JAH14404.1"/>
    <property type="molecule type" value="Transcribed_RNA"/>
</dbReference>